<protein>
    <submittedName>
        <fullName evidence="2">Glycosyltransferase</fullName>
        <ecNumber evidence="2">2.4.-.-</ecNumber>
    </submittedName>
</protein>
<accession>A0ABY6DJD1</accession>
<gene>
    <name evidence="2" type="ORF">N8I74_14280</name>
</gene>
<evidence type="ECO:0000313" key="3">
    <source>
        <dbReference type="Proteomes" id="UP001061302"/>
    </source>
</evidence>
<dbReference type="SUPFAM" id="SSF53756">
    <property type="entry name" value="UDP-Glycosyltransferase/glycogen phosphorylase"/>
    <property type="match status" value="1"/>
</dbReference>
<name>A0ABY6DJD1_9NEIS</name>
<dbReference type="EMBL" id="CP106753">
    <property type="protein sequence ID" value="UXY14475.1"/>
    <property type="molecule type" value="Genomic_DNA"/>
</dbReference>
<dbReference type="Pfam" id="PF13439">
    <property type="entry name" value="Glyco_transf_4"/>
    <property type="match status" value="1"/>
</dbReference>
<sequence length="380" mass="41837">MKSVVHIIAGLGRGGAEHALTRLLESPAVRRDYRHTVISLTDGGVYARRLATAGVPVISLGAEKRLRLPSLPFELIRRLRALKPDLVQTWMYHADLLGGLAAQCAGRPPVLWGIRSFDLKRGAKLPTRMVQKACAWTSAWLPTLILCVAEASRRNHTALGYEAGRIRVVPNGFEVGDLPEAERVQAFRAVCGLQPAHRVVGCVGRFHPAKDHRNFVLAAAQVAEHFADVRFMMVGPGLIWENRELRDWIEEAGLTARMVLLGEREDVPSCMAAMDVFCSSSRTEAFPQVVGEAMALAKPVVVTDVGDSALVVGDTGIVVAKEDPLHLAQGLMRLLHLDTDERVIWGQRARQRIRDEFSFDRTVAKTLSAYAEALSGHQQR</sequence>
<feature type="domain" description="Glycosyltransferase subfamily 4-like N-terminal" evidence="1">
    <location>
        <begin position="14"/>
        <end position="174"/>
    </location>
</feature>
<dbReference type="InterPro" id="IPR028098">
    <property type="entry name" value="Glyco_trans_4-like_N"/>
</dbReference>
<reference evidence="2" key="1">
    <citation type="submission" date="2022-10" db="EMBL/GenBank/DDBJ databases">
        <title>Chitiniphilus purpureus sp. nov., a novel chitin-degrading bacterium isolated from crawfish pond sediment.</title>
        <authorList>
            <person name="Li K."/>
        </authorList>
    </citation>
    <scope>NUCLEOTIDE SEQUENCE</scope>
    <source>
        <strain evidence="2">CD1</strain>
    </source>
</reference>
<keyword evidence="3" id="KW-1185">Reference proteome</keyword>
<evidence type="ECO:0000259" key="1">
    <source>
        <dbReference type="Pfam" id="PF13439"/>
    </source>
</evidence>
<organism evidence="2 3">
    <name type="scientific">Chitiniphilus purpureus</name>
    <dbReference type="NCBI Taxonomy" id="2981137"/>
    <lineage>
        <taxon>Bacteria</taxon>
        <taxon>Pseudomonadati</taxon>
        <taxon>Pseudomonadota</taxon>
        <taxon>Betaproteobacteria</taxon>
        <taxon>Neisseriales</taxon>
        <taxon>Chitinibacteraceae</taxon>
        <taxon>Chitiniphilus</taxon>
    </lineage>
</organism>
<dbReference type="Pfam" id="PF13692">
    <property type="entry name" value="Glyco_trans_1_4"/>
    <property type="match status" value="1"/>
</dbReference>
<dbReference type="PANTHER" id="PTHR12526">
    <property type="entry name" value="GLYCOSYLTRANSFERASE"/>
    <property type="match status" value="1"/>
</dbReference>
<dbReference type="EC" id="2.4.-.-" evidence="2"/>
<dbReference type="RefSeq" id="WP_263123775.1">
    <property type="nucleotide sequence ID" value="NZ_CP106753.1"/>
</dbReference>
<proteinExistence type="predicted"/>
<dbReference type="Proteomes" id="UP001061302">
    <property type="component" value="Chromosome"/>
</dbReference>
<evidence type="ECO:0000313" key="2">
    <source>
        <dbReference type="EMBL" id="UXY14475.1"/>
    </source>
</evidence>
<dbReference type="GO" id="GO:0016757">
    <property type="term" value="F:glycosyltransferase activity"/>
    <property type="evidence" value="ECO:0007669"/>
    <property type="project" value="UniProtKB-KW"/>
</dbReference>
<keyword evidence="2" id="KW-0808">Transferase</keyword>
<dbReference type="Gene3D" id="3.40.50.2000">
    <property type="entry name" value="Glycogen Phosphorylase B"/>
    <property type="match status" value="2"/>
</dbReference>
<keyword evidence="2" id="KW-0328">Glycosyltransferase</keyword>